<gene>
    <name evidence="2" type="ORF">SAMN05421771_1876</name>
</gene>
<sequence>MKAAVILAGGSSSRLGEPKQLVRIGGETLLDRTVRVAREAGCDPVVVVLGASAARVEEACALEGAVVLENELWGEGMGSSLRMGIAAVRDLDGAVVMTCDMPAVTAGHLLGLMAAGGRMASRYGGRNGVPGYFPAEDFEELLRVTGDVGARELLRGAAALELAAGEMDLDTEEDLERVRMVFGE</sequence>
<dbReference type="RefSeq" id="WP_089838692.1">
    <property type="nucleotide sequence ID" value="NZ_FOZL01000001.1"/>
</dbReference>
<dbReference type="GO" id="GO:0016779">
    <property type="term" value="F:nucleotidyltransferase activity"/>
    <property type="evidence" value="ECO:0007669"/>
    <property type="project" value="UniProtKB-KW"/>
</dbReference>
<protein>
    <submittedName>
        <fullName evidence="2">Molybdenum cofactor cytidylyltransferase/nicotine blue oxidoreductase</fullName>
    </submittedName>
</protein>
<dbReference type="Proteomes" id="UP000199024">
    <property type="component" value="Unassembled WGS sequence"/>
</dbReference>
<dbReference type="EMBL" id="FOZL01000001">
    <property type="protein sequence ID" value="SFS10942.1"/>
    <property type="molecule type" value="Genomic_DNA"/>
</dbReference>
<dbReference type="InterPro" id="IPR029044">
    <property type="entry name" value="Nucleotide-diphossugar_trans"/>
</dbReference>
<organism evidence="2 3">
    <name type="scientific">Granulicella pectinivorans</name>
    <dbReference type="NCBI Taxonomy" id="474950"/>
    <lineage>
        <taxon>Bacteria</taxon>
        <taxon>Pseudomonadati</taxon>
        <taxon>Acidobacteriota</taxon>
        <taxon>Terriglobia</taxon>
        <taxon>Terriglobales</taxon>
        <taxon>Acidobacteriaceae</taxon>
        <taxon>Granulicella</taxon>
    </lineage>
</organism>
<keyword evidence="2" id="KW-0548">Nucleotidyltransferase</keyword>
<dbReference type="STRING" id="474950.SAMN05421771_1876"/>
<keyword evidence="2" id="KW-0808">Transferase</keyword>
<evidence type="ECO:0000313" key="2">
    <source>
        <dbReference type="EMBL" id="SFS10942.1"/>
    </source>
</evidence>
<accession>A0A1I6M5Y6</accession>
<dbReference type="OrthoDB" id="285216at2"/>
<reference evidence="2 3" key="1">
    <citation type="submission" date="2016-10" db="EMBL/GenBank/DDBJ databases">
        <authorList>
            <person name="de Groot N.N."/>
        </authorList>
    </citation>
    <scope>NUCLEOTIDE SEQUENCE [LARGE SCALE GENOMIC DNA]</scope>
    <source>
        <strain evidence="2 3">DSM 21001</strain>
    </source>
</reference>
<name>A0A1I6M5Y6_9BACT</name>
<dbReference type="Gene3D" id="3.90.550.10">
    <property type="entry name" value="Spore Coat Polysaccharide Biosynthesis Protein SpsA, Chain A"/>
    <property type="match status" value="1"/>
</dbReference>
<proteinExistence type="predicted"/>
<evidence type="ECO:0000313" key="3">
    <source>
        <dbReference type="Proteomes" id="UP000199024"/>
    </source>
</evidence>
<keyword evidence="3" id="KW-1185">Reference proteome</keyword>
<evidence type="ECO:0000259" key="1">
    <source>
        <dbReference type="Pfam" id="PF12804"/>
    </source>
</evidence>
<feature type="domain" description="MobA-like NTP transferase" evidence="1">
    <location>
        <begin position="4"/>
        <end position="155"/>
    </location>
</feature>
<dbReference type="AlphaFoldDB" id="A0A1I6M5Y6"/>
<dbReference type="PANTHER" id="PTHR43777:SF1">
    <property type="entry name" value="MOLYBDENUM COFACTOR CYTIDYLYLTRANSFERASE"/>
    <property type="match status" value="1"/>
</dbReference>
<dbReference type="CDD" id="cd04182">
    <property type="entry name" value="GT_2_like_f"/>
    <property type="match status" value="1"/>
</dbReference>
<dbReference type="SUPFAM" id="SSF53448">
    <property type="entry name" value="Nucleotide-diphospho-sugar transferases"/>
    <property type="match status" value="1"/>
</dbReference>
<dbReference type="InterPro" id="IPR025877">
    <property type="entry name" value="MobA-like_NTP_Trfase"/>
</dbReference>
<dbReference type="Pfam" id="PF12804">
    <property type="entry name" value="NTP_transf_3"/>
    <property type="match status" value="1"/>
</dbReference>
<dbReference type="PANTHER" id="PTHR43777">
    <property type="entry name" value="MOLYBDENUM COFACTOR CYTIDYLYLTRANSFERASE"/>
    <property type="match status" value="1"/>
</dbReference>